<keyword evidence="2" id="KW-1185">Reference proteome</keyword>
<evidence type="ECO:0000313" key="1">
    <source>
        <dbReference type="EMBL" id="KAK9081891.1"/>
    </source>
</evidence>
<gene>
    <name evidence="1" type="ORF">Syun_030728</name>
</gene>
<protein>
    <submittedName>
        <fullName evidence="1">Uncharacterized protein</fullName>
    </submittedName>
</protein>
<name>A0AAP0DVS4_9MAGN</name>
<evidence type="ECO:0000313" key="2">
    <source>
        <dbReference type="Proteomes" id="UP001420932"/>
    </source>
</evidence>
<organism evidence="1 2">
    <name type="scientific">Stephania yunnanensis</name>
    <dbReference type="NCBI Taxonomy" id="152371"/>
    <lineage>
        <taxon>Eukaryota</taxon>
        <taxon>Viridiplantae</taxon>
        <taxon>Streptophyta</taxon>
        <taxon>Embryophyta</taxon>
        <taxon>Tracheophyta</taxon>
        <taxon>Spermatophyta</taxon>
        <taxon>Magnoliopsida</taxon>
        <taxon>Ranunculales</taxon>
        <taxon>Menispermaceae</taxon>
        <taxon>Menispermoideae</taxon>
        <taxon>Cissampelideae</taxon>
        <taxon>Stephania</taxon>
    </lineage>
</organism>
<dbReference type="Proteomes" id="UP001420932">
    <property type="component" value="Unassembled WGS sequence"/>
</dbReference>
<dbReference type="EMBL" id="JBBNAF010000043">
    <property type="protein sequence ID" value="KAK9081891.1"/>
    <property type="molecule type" value="Genomic_DNA"/>
</dbReference>
<sequence length="64" mass="7330">MKSEISSDFEQKPLFLSFSYICRSLKFFLFVIVDLGCRTHMADSSEEVSDTHGSLSPIEIEFFS</sequence>
<proteinExistence type="predicted"/>
<dbReference type="AlphaFoldDB" id="A0AAP0DVS4"/>
<accession>A0AAP0DVS4</accession>
<comment type="caution">
    <text evidence="1">The sequence shown here is derived from an EMBL/GenBank/DDBJ whole genome shotgun (WGS) entry which is preliminary data.</text>
</comment>
<reference evidence="1 2" key="1">
    <citation type="submission" date="2024-01" db="EMBL/GenBank/DDBJ databases">
        <title>Genome assemblies of Stephania.</title>
        <authorList>
            <person name="Yang L."/>
        </authorList>
    </citation>
    <scope>NUCLEOTIDE SEQUENCE [LARGE SCALE GENOMIC DNA]</scope>
    <source>
        <strain evidence="1">YNDBR</strain>
        <tissue evidence="1">Leaf</tissue>
    </source>
</reference>